<accession>A0ABY5TWX5</accession>
<dbReference type="Proteomes" id="UP001158744">
    <property type="component" value="Segment"/>
</dbReference>
<organism evidence="1 2">
    <name type="scientific">Bacteriophage sp</name>
    <dbReference type="NCBI Taxonomy" id="38018"/>
    <lineage>
        <taxon>Viruses</taxon>
    </lineage>
</organism>
<reference evidence="1 2" key="1">
    <citation type="submission" date="2022-07" db="EMBL/GenBank/DDBJ databases">
        <authorList>
            <person name="Nishijima S."/>
        </authorList>
    </citation>
    <scope>NUCLEOTIDE SEQUENCE [LARGE SCALE GENOMIC DNA]</scope>
    <source>
        <strain evidence="1">3589_105981</strain>
    </source>
</reference>
<evidence type="ECO:0000313" key="2">
    <source>
        <dbReference type="Proteomes" id="UP001158744"/>
    </source>
</evidence>
<protein>
    <submittedName>
        <fullName evidence="1">Uncharacterized protein</fullName>
    </submittedName>
</protein>
<keyword evidence="2" id="KW-1185">Reference proteome</keyword>
<sequence>MNLNPNSFATEISNILAATGENYTATATDLGVYGTSYEITKHDSDRKLYLTPVDADLIDMVLYNGTGTIIASGTLFHDATTKITTKKLANLIANCF</sequence>
<dbReference type="EMBL" id="OP072690">
    <property type="protein sequence ID" value="UVX67667.1"/>
    <property type="molecule type" value="Genomic_DNA"/>
</dbReference>
<name>A0ABY5TWX5_9VIRU</name>
<evidence type="ECO:0000313" key="1">
    <source>
        <dbReference type="EMBL" id="UVX67667.1"/>
    </source>
</evidence>
<proteinExistence type="predicted"/>